<protein>
    <submittedName>
        <fullName evidence="2">Uncharacterized protein</fullName>
    </submittedName>
</protein>
<proteinExistence type="predicted"/>
<dbReference type="AlphaFoldDB" id="A0ABD3AEB6"/>
<feature type="region of interest" description="Disordered" evidence="1">
    <location>
        <begin position="50"/>
        <end position="82"/>
    </location>
</feature>
<organism evidence="2 3">
    <name type="scientific">Cinchona calisaya</name>
    <dbReference type="NCBI Taxonomy" id="153742"/>
    <lineage>
        <taxon>Eukaryota</taxon>
        <taxon>Viridiplantae</taxon>
        <taxon>Streptophyta</taxon>
        <taxon>Embryophyta</taxon>
        <taxon>Tracheophyta</taxon>
        <taxon>Spermatophyta</taxon>
        <taxon>Magnoliopsida</taxon>
        <taxon>eudicotyledons</taxon>
        <taxon>Gunneridae</taxon>
        <taxon>Pentapetalae</taxon>
        <taxon>asterids</taxon>
        <taxon>lamiids</taxon>
        <taxon>Gentianales</taxon>
        <taxon>Rubiaceae</taxon>
        <taxon>Cinchonoideae</taxon>
        <taxon>Cinchoneae</taxon>
        <taxon>Cinchona</taxon>
    </lineage>
</organism>
<dbReference type="EMBL" id="JBJUIK010000004">
    <property type="protein sequence ID" value="KAL3529493.1"/>
    <property type="molecule type" value="Genomic_DNA"/>
</dbReference>
<evidence type="ECO:0000313" key="3">
    <source>
        <dbReference type="Proteomes" id="UP001630127"/>
    </source>
</evidence>
<sequence>MKFVVQESYNQHLRSALSSINEIGPNTVSGPHLSISFTDDDQVLQVRYGGKRLEEQPKNPTQSTKPGASAPGEVESCPTTFG</sequence>
<evidence type="ECO:0000256" key="1">
    <source>
        <dbReference type="SAM" id="MobiDB-lite"/>
    </source>
</evidence>
<comment type="caution">
    <text evidence="2">The sequence shown here is derived from an EMBL/GenBank/DDBJ whole genome shotgun (WGS) entry which is preliminary data.</text>
</comment>
<dbReference type="Proteomes" id="UP001630127">
    <property type="component" value="Unassembled WGS sequence"/>
</dbReference>
<keyword evidence="3" id="KW-1185">Reference proteome</keyword>
<gene>
    <name evidence="2" type="ORF">ACH5RR_008815</name>
</gene>
<reference evidence="2 3" key="1">
    <citation type="submission" date="2024-11" db="EMBL/GenBank/DDBJ databases">
        <title>A near-complete genome assembly of Cinchona calisaya.</title>
        <authorList>
            <person name="Lian D.C."/>
            <person name="Zhao X.W."/>
            <person name="Wei L."/>
        </authorList>
    </citation>
    <scope>NUCLEOTIDE SEQUENCE [LARGE SCALE GENOMIC DNA]</scope>
    <source>
        <tissue evidence="2">Nenye</tissue>
    </source>
</reference>
<accession>A0ABD3AEB6</accession>
<name>A0ABD3AEB6_9GENT</name>
<evidence type="ECO:0000313" key="2">
    <source>
        <dbReference type="EMBL" id="KAL3529493.1"/>
    </source>
</evidence>